<dbReference type="HAMAP" id="MF_00059">
    <property type="entry name" value="RNApol_bact_RpoA"/>
    <property type="match status" value="1"/>
</dbReference>
<evidence type="ECO:0000256" key="2">
    <source>
        <dbReference type="ARBA" id="ARBA00012418"/>
    </source>
</evidence>
<evidence type="ECO:0000256" key="3">
    <source>
        <dbReference type="ARBA" id="ARBA00015972"/>
    </source>
</evidence>
<dbReference type="Gene3D" id="3.30.1360.10">
    <property type="entry name" value="RNA polymerase, RBP11-like subunit"/>
    <property type="match status" value="1"/>
</dbReference>
<dbReference type="CDD" id="cd06928">
    <property type="entry name" value="RNAP_alpha_NTD"/>
    <property type="match status" value="1"/>
</dbReference>
<feature type="domain" description="DNA-directed RNA polymerase RpoA/D/Rpb3-type" evidence="12">
    <location>
        <begin position="23"/>
        <end position="229"/>
    </location>
</feature>
<dbReference type="Gene3D" id="1.10.150.20">
    <property type="entry name" value="5' to 3' exonuclease, C-terminal subdomain"/>
    <property type="match status" value="1"/>
</dbReference>
<dbReference type="InterPro" id="IPR036603">
    <property type="entry name" value="RBP11-like"/>
</dbReference>
<evidence type="ECO:0000256" key="8">
    <source>
        <dbReference type="ARBA" id="ARBA00032524"/>
    </source>
</evidence>
<dbReference type="GO" id="GO:0000428">
    <property type="term" value="C:DNA-directed RNA polymerase complex"/>
    <property type="evidence" value="ECO:0007669"/>
    <property type="project" value="UniProtKB-KW"/>
</dbReference>
<keyword evidence="5 11" id="KW-0808">Transferase</keyword>
<dbReference type="Pfam" id="PF03118">
    <property type="entry name" value="RNA_pol_A_CTD"/>
    <property type="match status" value="1"/>
</dbReference>
<dbReference type="RefSeq" id="WP_284938148.1">
    <property type="nucleotide sequence ID" value="NZ_JANURM010000013.1"/>
</dbReference>
<comment type="catalytic activity">
    <reaction evidence="10 11">
        <text>RNA(n) + a ribonucleoside 5'-triphosphate = RNA(n+1) + diphosphate</text>
        <dbReference type="Rhea" id="RHEA:21248"/>
        <dbReference type="Rhea" id="RHEA-COMP:14527"/>
        <dbReference type="Rhea" id="RHEA-COMP:17342"/>
        <dbReference type="ChEBI" id="CHEBI:33019"/>
        <dbReference type="ChEBI" id="CHEBI:61557"/>
        <dbReference type="ChEBI" id="CHEBI:140395"/>
        <dbReference type="EC" id="2.7.7.6"/>
    </reaction>
</comment>
<feature type="region of interest" description="Alpha C-terminal domain (alpha-CTD)" evidence="11">
    <location>
        <begin position="248"/>
        <end position="340"/>
    </location>
</feature>
<comment type="similarity">
    <text evidence="1 11">Belongs to the RNA polymerase alpha chain family.</text>
</comment>
<evidence type="ECO:0000256" key="11">
    <source>
        <dbReference type="HAMAP-Rule" id="MF_00059"/>
    </source>
</evidence>
<evidence type="ECO:0000256" key="10">
    <source>
        <dbReference type="ARBA" id="ARBA00048552"/>
    </source>
</evidence>
<dbReference type="SMART" id="SM00662">
    <property type="entry name" value="RPOLD"/>
    <property type="match status" value="1"/>
</dbReference>
<comment type="subunit">
    <text evidence="11">Homodimer. The RNAP catalytic core consists of 2 alpha, 1 beta, 1 beta' and 1 omega subunit. When a sigma factor is associated with the core the holoenzyme is formed, which can initiate transcription.</text>
</comment>
<organism evidence="13 14">
    <name type="scientific">Campylobacter gastrosuis</name>
    <dbReference type="NCBI Taxonomy" id="2974576"/>
    <lineage>
        <taxon>Bacteria</taxon>
        <taxon>Pseudomonadati</taxon>
        <taxon>Campylobacterota</taxon>
        <taxon>Epsilonproteobacteria</taxon>
        <taxon>Campylobacterales</taxon>
        <taxon>Campylobacteraceae</taxon>
        <taxon>Campylobacter</taxon>
    </lineage>
</organism>
<dbReference type="NCBIfam" id="TIGR02027">
    <property type="entry name" value="rpoA"/>
    <property type="match status" value="1"/>
</dbReference>
<evidence type="ECO:0000313" key="14">
    <source>
        <dbReference type="Proteomes" id="UP001173801"/>
    </source>
</evidence>
<protein>
    <recommendedName>
        <fullName evidence="3 11">DNA-directed RNA polymerase subunit alpha</fullName>
        <shortName evidence="11">RNAP subunit alpha</shortName>
        <ecNumber evidence="2 11">2.7.7.6</ecNumber>
    </recommendedName>
    <alternativeName>
        <fullName evidence="9 11">RNA polymerase subunit alpha</fullName>
    </alternativeName>
    <alternativeName>
        <fullName evidence="8 11">Transcriptase subunit alpha</fullName>
    </alternativeName>
</protein>
<evidence type="ECO:0000256" key="9">
    <source>
        <dbReference type="ARBA" id="ARBA00033070"/>
    </source>
</evidence>
<dbReference type="InterPro" id="IPR011773">
    <property type="entry name" value="DNA-dir_RpoA"/>
</dbReference>
<dbReference type="SUPFAM" id="SSF47789">
    <property type="entry name" value="C-terminal domain of RNA polymerase alpha subunit"/>
    <property type="match status" value="1"/>
</dbReference>
<dbReference type="InterPro" id="IPR011263">
    <property type="entry name" value="DNA-dir_RNA_pol_RpoA/D/Rpb3"/>
</dbReference>
<feature type="region of interest" description="Alpha N-terminal domain (alpha-NTD)" evidence="11">
    <location>
        <begin position="1"/>
        <end position="235"/>
    </location>
</feature>
<dbReference type="NCBIfam" id="NF003519">
    <property type="entry name" value="PRK05182.2-5"/>
    <property type="match status" value="1"/>
</dbReference>
<sequence length="340" mass="37975">MRKITTSAYMPTEIKVENISDNEARVIAYPFETGYAVTLAHPLRRLLFTSTVGFAPTGVKIKGVSHEFDSMRGMLEDVALFIINLKNLRFKLKNDNQREVVEYNFKGPKEITGADLNNDIVEIVNPDAYLATLNEDAELSFSLIVQKGIGYVSSEDLRGDVDDDYIALDAFFTPVKKIVYDIEKVLVEDNPDFEKIVFTITTDGQVKPVEAFKNALEAMYQQMSVFKGILNIDINAVSSSNSSIGSEYSKLLASVEELGLSARSFNCIDKAEIRFIGELALMDENELKDLKNLGKKSLDEIKAVMEEIGYPVGVNLPKDSREQLKKKIAELKSQMSPKEG</sequence>
<comment type="caution">
    <text evidence="13">The sequence shown here is derived from an EMBL/GenBank/DDBJ whole genome shotgun (WGS) entry which is preliminary data.</text>
</comment>
<dbReference type="InterPro" id="IPR036643">
    <property type="entry name" value="RNApol_insert_sf"/>
</dbReference>
<evidence type="ECO:0000256" key="4">
    <source>
        <dbReference type="ARBA" id="ARBA00022478"/>
    </source>
</evidence>
<dbReference type="InterPro" id="IPR011260">
    <property type="entry name" value="RNAP_asu_C"/>
</dbReference>
<dbReference type="InterPro" id="IPR011262">
    <property type="entry name" value="DNA-dir_RNA_pol_insert"/>
</dbReference>
<dbReference type="EMBL" id="JANURM010000013">
    <property type="protein sequence ID" value="MDL0089474.1"/>
    <property type="molecule type" value="Genomic_DNA"/>
</dbReference>
<comment type="domain">
    <text evidence="11">The N-terminal domain is essential for RNAP assembly and basal transcription, whereas the C-terminal domain is involved in interaction with transcriptional regulators and with upstream promoter elements.</text>
</comment>
<dbReference type="NCBIfam" id="NF003517">
    <property type="entry name" value="PRK05182.2-3"/>
    <property type="match status" value="1"/>
</dbReference>
<accession>A0ABT7HRD7</accession>
<comment type="function">
    <text evidence="11">DNA-dependent RNA polymerase catalyzes the transcription of DNA into RNA using the four ribonucleoside triphosphates as substrates.</text>
</comment>
<dbReference type="EC" id="2.7.7.6" evidence="2 11"/>
<dbReference type="SUPFAM" id="SSF56553">
    <property type="entry name" value="Insert subdomain of RNA polymerase alpha subunit"/>
    <property type="match status" value="1"/>
</dbReference>
<keyword evidence="14" id="KW-1185">Reference proteome</keyword>
<evidence type="ECO:0000256" key="7">
    <source>
        <dbReference type="ARBA" id="ARBA00023163"/>
    </source>
</evidence>
<reference evidence="13" key="1">
    <citation type="submission" date="2022-08" db="EMBL/GenBank/DDBJ databases">
        <authorList>
            <person name="Wang H."/>
        </authorList>
    </citation>
    <scope>NUCLEOTIDE SEQUENCE</scope>
    <source>
        <strain evidence="13">PS10</strain>
    </source>
</reference>
<dbReference type="Pfam" id="PF01000">
    <property type="entry name" value="RNA_pol_A_bac"/>
    <property type="match status" value="1"/>
</dbReference>
<dbReference type="GO" id="GO:0003899">
    <property type="term" value="F:DNA-directed RNA polymerase activity"/>
    <property type="evidence" value="ECO:0007669"/>
    <property type="project" value="UniProtKB-EC"/>
</dbReference>
<evidence type="ECO:0000256" key="1">
    <source>
        <dbReference type="ARBA" id="ARBA00007123"/>
    </source>
</evidence>
<gene>
    <name evidence="11" type="primary">rpoA</name>
    <name evidence="13" type="ORF">NYG85_08905</name>
</gene>
<evidence type="ECO:0000313" key="13">
    <source>
        <dbReference type="EMBL" id="MDL0089474.1"/>
    </source>
</evidence>
<proteinExistence type="inferred from homology"/>
<keyword evidence="6 11" id="KW-0548">Nucleotidyltransferase</keyword>
<evidence type="ECO:0000259" key="12">
    <source>
        <dbReference type="SMART" id="SM00662"/>
    </source>
</evidence>
<dbReference type="Proteomes" id="UP001173801">
    <property type="component" value="Unassembled WGS sequence"/>
</dbReference>
<name>A0ABT7HRD7_9BACT</name>
<reference evidence="13" key="2">
    <citation type="journal article" date="2023" name="Microorganisms">
        <title>Isolation and Genomic Characteristics of Cat-Borne Campylobacter felis sp. nov. and Sheep-Borne Campylobacter ovis sp. nov.</title>
        <authorList>
            <person name="Wang H."/>
            <person name="Li Y."/>
            <person name="Gu Y."/>
            <person name="Zhou G."/>
            <person name="Chen X."/>
            <person name="Zhang X."/>
            <person name="Shao Z."/>
            <person name="Zhang J."/>
            <person name="Zhang M."/>
        </authorList>
    </citation>
    <scope>NUCLEOTIDE SEQUENCE</scope>
    <source>
        <strain evidence="13">PS10</strain>
    </source>
</reference>
<dbReference type="Pfam" id="PF01193">
    <property type="entry name" value="RNA_pol_L"/>
    <property type="match status" value="1"/>
</dbReference>
<dbReference type="Gene3D" id="2.170.120.12">
    <property type="entry name" value="DNA-directed RNA polymerase, insert domain"/>
    <property type="match status" value="1"/>
</dbReference>
<evidence type="ECO:0000256" key="6">
    <source>
        <dbReference type="ARBA" id="ARBA00022695"/>
    </source>
</evidence>
<evidence type="ECO:0000256" key="5">
    <source>
        <dbReference type="ARBA" id="ARBA00022679"/>
    </source>
</evidence>
<keyword evidence="7 11" id="KW-0804">Transcription</keyword>
<dbReference type="SUPFAM" id="SSF55257">
    <property type="entry name" value="RBP11-like subunits of RNA polymerase"/>
    <property type="match status" value="1"/>
</dbReference>
<keyword evidence="4 11" id="KW-0240">DNA-directed RNA polymerase</keyword>